<keyword evidence="3" id="KW-0378">Hydrolase</keyword>
<gene>
    <name evidence="7" type="ORF">GGI19_004542</name>
</gene>
<evidence type="ECO:0000313" key="7">
    <source>
        <dbReference type="EMBL" id="KAJ2751341.1"/>
    </source>
</evidence>
<feature type="signal peptide" evidence="5">
    <location>
        <begin position="1"/>
        <end position="29"/>
    </location>
</feature>
<evidence type="ECO:0000256" key="5">
    <source>
        <dbReference type="SAM" id="SignalP"/>
    </source>
</evidence>
<dbReference type="InterPro" id="IPR050430">
    <property type="entry name" value="Peptidase_S1"/>
</dbReference>
<protein>
    <recommendedName>
        <fullName evidence="6">Peptidase S1 domain-containing protein</fullName>
    </recommendedName>
</protein>
<dbReference type="InterPro" id="IPR043504">
    <property type="entry name" value="Peptidase_S1_PA_chymotrypsin"/>
</dbReference>
<feature type="domain" description="Peptidase S1" evidence="6">
    <location>
        <begin position="39"/>
        <end position="289"/>
    </location>
</feature>
<dbReference type="InterPro" id="IPR018114">
    <property type="entry name" value="TRYPSIN_HIS"/>
</dbReference>
<dbReference type="PRINTS" id="PR00722">
    <property type="entry name" value="CHYMOTRYPSIN"/>
</dbReference>
<feature type="chain" id="PRO_5040911380" description="Peptidase S1 domain-containing protein" evidence="5">
    <location>
        <begin position="30"/>
        <end position="459"/>
    </location>
</feature>
<dbReference type="PROSITE" id="PS50240">
    <property type="entry name" value="TRYPSIN_DOM"/>
    <property type="match status" value="1"/>
</dbReference>
<dbReference type="GO" id="GO:0006508">
    <property type="term" value="P:proteolysis"/>
    <property type="evidence" value="ECO:0007669"/>
    <property type="project" value="UniProtKB-KW"/>
</dbReference>
<evidence type="ECO:0000256" key="2">
    <source>
        <dbReference type="ARBA" id="ARBA00023157"/>
    </source>
</evidence>
<sequence length="459" mass="46218">MDYSSARRNGIKLRVSAVILCSMAAAVSAAPAIGAVGRILGGSSASSEMFPFIVHLFKDGNPFCGGALISKDWVLTAAHCVADKDSSGSSGAGSFVVSNPSSFKIGYGTNGGSLANSVEVESINVNAGFDPVWYTSDIALLKIKSTSDLVAKAKPLGISTANISVGQKVTTAGWGQTSNDNAGQSDALKYAQLITADDAICKLGASDWNGQNGRYVCTSYSATPRIGTCFGDSGGPLLMSSGSGYTLLGLVSFDVNTQDSSNTKCAQVGNVSYFTRVSSYLSYISSVTGISDKTLVGGSAPWSHDAAISSDSKPTSPSSSPTADKEEVKEDPTSSTTSTTATTSSSPTASPSKGASSSTKPSGSKPAGQSSSSTPSNKNNSNTVSNSKPTNKPSGSPTAPGSDSGKQSDVPEGGDSNNDNESQSGSDSSTSKNSAATSAVHLVPASAIGLLVGVIAALF</sequence>
<dbReference type="CDD" id="cd00190">
    <property type="entry name" value="Tryp_SPc"/>
    <property type="match status" value="1"/>
</dbReference>
<keyword evidence="3" id="KW-0645">Protease</keyword>
<feature type="compositionally biased region" description="Low complexity" evidence="4">
    <location>
        <begin position="413"/>
        <end position="437"/>
    </location>
</feature>
<feature type="compositionally biased region" description="Basic and acidic residues" evidence="4">
    <location>
        <begin position="323"/>
        <end position="332"/>
    </location>
</feature>
<dbReference type="GO" id="GO:0004252">
    <property type="term" value="F:serine-type endopeptidase activity"/>
    <property type="evidence" value="ECO:0007669"/>
    <property type="project" value="InterPro"/>
</dbReference>
<dbReference type="PANTHER" id="PTHR24276:SF98">
    <property type="entry name" value="FI18310P1-RELATED"/>
    <property type="match status" value="1"/>
</dbReference>
<dbReference type="EMBL" id="JANBUH010000414">
    <property type="protein sequence ID" value="KAJ2751341.1"/>
    <property type="molecule type" value="Genomic_DNA"/>
</dbReference>
<dbReference type="PANTHER" id="PTHR24276">
    <property type="entry name" value="POLYSERASE-RELATED"/>
    <property type="match status" value="1"/>
</dbReference>
<name>A0A9W8LA80_9FUNG</name>
<organism evidence="7 8">
    <name type="scientific">Coemansia pectinata</name>
    <dbReference type="NCBI Taxonomy" id="1052879"/>
    <lineage>
        <taxon>Eukaryota</taxon>
        <taxon>Fungi</taxon>
        <taxon>Fungi incertae sedis</taxon>
        <taxon>Zoopagomycota</taxon>
        <taxon>Kickxellomycotina</taxon>
        <taxon>Kickxellomycetes</taxon>
        <taxon>Kickxellales</taxon>
        <taxon>Kickxellaceae</taxon>
        <taxon>Coemansia</taxon>
    </lineage>
</organism>
<evidence type="ECO:0000256" key="4">
    <source>
        <dbReference type="SAM" id="MobiDB-lite"/>
    </source>
</evidence>
<keyword evidence="8" id="KW-1185">Reference proteome</keyword>
<feature type="compositionally biased region" description="Polar residues" evidence="4">
    <location>
        <begin position="393"/>
        <end position="407"/>
    </location>
</feature>
<evidence type="ECO:0000256" key="1">
    <source>
        <dbReference type="ARBA" id="ARBA00007664"/>
    </source>
</evidence>
<evidence type="ECO:0000256" key="3">
    <source>
        <dbReference type="RuleBase" id="RU363034"/>
    </source>
</evidence>
<keyword evidence="3" id="KW-0720">Serine protease</keyword>
<dbReference type="SUPFAM" id="SSF50494">
    <property type="entry name" value="Trypsin-like serine proteases"/>
    <property type="match status" value="1"/>
</dbReference>
<comment type="caution">
    <text evidence="7">The sequence shown here is derived from an EMBL/GenBank/DDBJ whole genome shotgun (WGS) entry which is preliminary data.</text>
</comment>
<reference evidence="7" key="1">
    <citation type="submission" date="2022-07" db="EMBL/GenBank/DDBJ databases">
        <title>Phylogenomic reconstructions and comparative analyses of Kickxellomycotina fungi.</title>
        <authorList>
            <person name="Reynolds N.K."/>
            <person name="Stajich J.E."/>
            <person name="Barry K."/>
            <person name="Grigoriev I.V."/>
            <person name="Crous P."/>
            <person name="Smith M.E."/>
        </authorList>
    </citation>
    <scope>NUCLEOTIDE SEQUENCE</scope>
    <source>
        <strain evidence="7">BCRC 34297</strain>
    </source>
</reference>
<feature type="region of interest" description="Disordered" evidence="4">
    <location>
        <begin position="300"/>
        <end position="437"/>
    </location>
</feature>
<dbReference type="InterPro" id="IPR009003">
    <property type="entry name" value="Peptidase_S1_PA"/>
</dbReference>
<dbReference type="Gene3D" id="2.40.10.10">
    <property type="entry name" value="Trypsin-like serine proteases"/>
    <property type="match status" value="1"/>
</dbReference>
<feature type="compositionally biased region" description="Low complexity" evidence="4">
    <location>
        <begin position="333"/>
        <end position="392"/>
    </location>
</feature>
<keyword evidence="2" id="KW-1015">Disulfide bond</keyword>
<keyword evidence="5" id="KW-0732">Signal</keyword>
<dbReference type="SMART" id="SM00020">
    <property type="entry name" value="Tryp_SPc"/>
    <property type="match status" value="1"/>
</dbReference>
<dbReference type="PROSITE" id="PS00135">
    <property type="entry name" value="TRYPSIN_SER"/>
    <property type="match status" value="1"/>
</dbReference>
<dbReference type="InterPro" id="IPR033116">
    <property type="entry name" value="TRYPSIN_SER"/>
</dbReference>
<dbReference type="Pfam" id="PF00089">
    <property type="entry name" value="Trypsin"/>
    <property type="match status" value="1"/>
</dbReference>
<dbReference type="PROSITE" id="PS00134">
    <property type="entry name" value="TRYPSIN_HIS"/>
    <property type="match status" value="1"/>
</dbReference>
<proteinExistence type="inferred from homology"/>
<evidence type="ECO:0000313" key="8">
    <source>
        <dbReference type="Proteomes" id="UP001140011"/>
    </source>
</evidence>
<evidence type="ECO:0000259" key="6">
    <source>
        <dbReference type="PROSITE" id="PS50240"/>
    </source>
</evidence>
<comment type="similarity">
    <text evidence="1">Belongs to the peptidase S1 family.</text>
</comment>
<dbReference type="OrthoDB" id="6380398at2759"/>
<accession>A0A9W8LA80</accession>
<dbReference type="InterPro" id="IPR001254">
    <property type="entry name" value="Trypsin_dom"/>
</dbReference>
<dbReference type="InterPro" id="IPR001314">
    <property type="entry name" value="Peptidase_S1A"/>
</dbReference>
<feature type="compositionally biased region" description="Low complexity" evidence="4">
    <location>
        <begin position="309"/>
        <end position="322"/>
    </location>
</feature>
<dbReference type="AlphaFoldDB" id="A0A9W8LA80"/>
<dbReference type="Proteomes" id="UP001140011">
    <property type="component" value="Unassembled WGS sequence"/>
</dbReference>